<organism evidence="5 6">
    <name type="scientific">Plasticicumulans lactativorans</name>
    <dbReference type="NCBI Taxonomy" id="1133106"/>
    <lineage>
        <taxon>Bacteria</taxon>
        <taxon>Pseudomonadati</taxon>
        <taxon>Pseudomonadota</taxon>
        <taxon>Gammaproteobacteria</taxon>
        <taxon>Candidatus Competibacteraceae</taxon>
        <taxon>Plasticicumulans</taxon>
    </lineage>
</organism>
<keyword evidence="3" id="KW-0378">Hydrolase</keyword>
<dbReference type="PROSITE" id="PS01123">
    <property type="entry name" value="TNASE_1"/>
    <property type="match status" value="1"/>
</dbReference>
<reference evidence="5 6" key="1">
    <citation type="submission" date="2019-03" db="EMBL/GenBank/DDBJ databases">
        <title>Genomic Encyclopedia of Type Strains, Phase IV (KMG-IV): sequencing the most valuable type-strain genomes for metagenomic binning, comparative biology and taxonomic classification.</title>
        <authorList>
            <person name="Goeker M."/>
        </authorList>
    </citation>
    <scope>NUCLEOTIDE SEQUENCE [LARGE SCALE GENOMIC DNA]</scope>
    <source>
        <strain evidence="5 6">DSM 25287</strain>
    </source>
</reference>
<keyword evidence="2 5" id="KW-0255">Endonuclease</keyword>
<dbReference type="EMBL" id="SLWY01000005">
    <property type="protein sequence ID" value="TCO82325.1"/>
    <property type="molecule type" value="Genomic_DNA"/>
</dbReference>
<accession>A0A4R2LRP6</accession>
<dbReference type="SMART" id="SM00318">
    <property type="entry name" value="SNc"/>
    <property type="match status" value="1"/>
</dbReference>
<dbReference type="PANTHER" id="PTHR12302:SF3">
    <property type="entry name" value="SERINE_THREONINE-PROTEIN KINASE 31"/>
    <property type="match status" value="1"/>
</dbReference>
<dbReference type="SUPFAM" id="SSF50199">
    <property type="entry name" value="Staphylococcal nuclease"/>
    <property type="match status" value="1"/>
</dbReference>
<dbReference type="AlphaFoldDB" id="A0A4R2LRP6"/>
<proteinExistence type="predicted"/>
<dbReference type="Proteomes" id="UP000295765">
    <property type="component" value="Unassembled WGS sequence"/>
</dbReference>
<dbReference type="PROSITE" id="PS50830">
    <property type="entry name" value="TNASE_3"/>
    <property type="match status" value="1"/>
</dbReference>
<sequence>MRPWLERLQRRVYPAIGGERRRLRGWPAPFALAGVAVLGYALLAGAPPQAEALAAGRSLDCRVLEVHDGDTVTLRCERSVRRVRVWGIDAPELAQVPWGELARTALAVMLPPQTPVRLEVLDTDSYRRTVGRLWTGTRDLGLELVRAGRAAVYTRYNRDPVYQAAQAAARASRLGVWATPGAQQAPWTWRHLNPR</sequence>
<dbReference type="PANTHER" id="PTHR12302">
    <property type="entry name" value="EBNA2 BINDING PROTEIN P100"/>
    <property type="match status" value="1"/>
</dbReference>
<dbReference type="GO" id="GO:0004519">
    <property type="term" value="F:endonuclease activity"/>
    <property type="evidence" value="ECO:0007669"/>
    <property type="project" value="UniProtKB-KW"/>
</dbReference>
<dbReference type="GO" id="GO:0016787">
    <property type="term" value="F:hydrolase activity"/>
    <property type="evidence" value="ECO:0007669"/>
    <property type="project" value="UniProtKB-KW"/>
</dbReference>
<dbReference type="InterPro" id="IPR002071">
    <property type="entry name" value="Thermonucl_AS"/>
</dbReference>
<evidence type="ECO:0000256" key="2">
    <source>
        <dbReference type="ARBA" id="ARBA00022759"/>
    </source>
</evidence>
<evidence type="ECO:0000256" key="1">
    <source>
        <dbReference type="ARBA" id="ARBA00022722"/>
    </source>
</evidence>
<dbReference type="InterPro" id="IPR016071">
    <property type="entry name" value="Staphylococal_nuclease_OB-fold"/>
</dbReference>
<dbReference type="Pfam" id="PF00565">
    <property type="entry name" value="SNase"/>
    <property type="match status" value="1"/>
</dbReference>
<evidence type="ECO:0000313" key="6">
    <source>
        <dbReference type="Proteomes" id="UP000295765"/>
    </source>
</evidence>
<keyword evidence="1" id="KW-0540">Nuclease</keyword>
<evidence type="ECO:0000259" key="4">
    <source>
        <dbReference type="PROSITE" id="PS50830"/>
    </source>
</evidence>
<dbReference type="RefSeq" id="WP_165904039.1">
    <property type="nucleotide sequence ID" value="NZ_SLWY01000005.1"/>
</dbReference>
<dbReference type="GO" id="GO:0003676">
    <property type="term" value="F:nucleic acid binding"/>
    <property type="evidence" value="ECO:0007669"/>
    <property type="project" value="InterPro"/>
</dbReference>
<evidence type="ECO:0000256" key="3">
    <source>
        <dbReference type="ARBA" id="ARBA00022801"/>
    </source>
</evidence>
<dbReference type="Gene3D" id="2.40.50.90">
    <property type="match status" value="1"/>
</dbReference>
<dbReference type="InterPro" id="IPR035437">
    <property type="entry name" value="SNase_OB-fold_sf"/>
</dbReference>
<protein>
    <submittedName>
        <fullName evidence="5">Endonuclease YncB(Thermonuclease family)</fullName>
    </submittedName>
</protein>
<keyword evidence="6" id="KW-1185">Reference proteome</keyword>
<evidence type="ECO:0000313" key="5">
    <source>
        <dbReference type="EMBL" id="TCO82325.1"/>
    </source>
</evidence>
<comment type="caution">
    <text evidence="5">The sequence shown here is derived from an EMBL/GenBank/DDBJ whole genome shotgun (WGS) entry which is preliminary data.</text>
</comment>
<name>A0A4R2LRP6_9GAMM</name>
<gene>
    <name evidence="5" type="ORF">EV699_105115</name>
</gene>
<feature type="domain" description="TNase-like" evidence="4">
    <location>
        <begin position="57"/>
        <end position="179"/>
    </location>
</feature>